<dbReference type="PROSITE" id="PS50893">
    <property type="entry name" value="ABC_TRANSPORTER_2"/>
    <property type="match status" value="1"/>
</dbReference>
<dbReference type="EMBL" id="JAQONE010000021">
    <property type="protein sequence ID" value="MDC2829665.1"/>
    <property type="molecule type" value="Genomic_DNA"/>
</dbReference>
<proteinExistence type="inferred from homology"/>
<organism evidence="6 7">
    <name type="scientific">Limosilactobacillus mucosae</name>
    <name type="common">Lactobacillus mucosae</name>
    <dbReference type="NCBI Taxonomy" id="97478"/>
    <lineage>
        <taxon>Bacteria</taxon>
        <taxon>Bacillati</taxon>
        <taxon>Bacillota</taxon>
        <taxon>Bacilli</taxon>
        <taxon>Lactobacillales</taxon>
        <taxon>Lactobacillaceae</taxon>
        <taxon>Limosilactobacillus</taxon>
    </lineage>
</organism>
<evidence type="ECO:0000256" key="4">
    <source>
        <dbReference type="ARBA" id="ARBA00022840"/>
    </source>
</evidence>
<keyword evidence="3" id="KW-0547">Nucleotide-binding</keyword>
<dbReference type="RefSeq" id="WP_272208841.1">
    <property type="nucleotide sequence ID" value="NZ_JAQOMV010000011.1"/>
</dbReference>
<dbReference type="InterPro" id="IPR003439">
    <property type="entry name" value="ABC_transporter-like_ATP-bd"/>
</dbReference>
<sequence length="287" mass="32146">MVEIAIHNLTIEAENGSQLSNIDMTLQSPNVAAFCSDDPLFGETLFALLRKRGQPTSGTIQINGQPLKTLRHPEKIIGMLDDLKIKDHWLIQKAIRQAQKSSDHSIDDEQAELILKQFALDGQHSIGSLSLDQKITLRIILLLVKQPNVILLDHATDQLAPRHARAVWQLLRSYAQKTDALILMTSSNMTTMMSCADDIYYFSRGYLTSTRHLHPRTGVDCVITVFGTGFPIETAQRLGAHILEEAPEETRFLYAGNIQAILPLLEQSTITDVRIEDATVEDELMTY</sequence>
<keyword evidence="4 6" id="KW-0067">ATP-binding</keyword>
<keyword evidence="2" id="KW-0813">Transport</keyword>
<dbReference type="GO" id="GO:0005524">
    <property type="term" value="F:ATP binding"/>
    <property type="evidence" value="ECO:0007669"/>
    <property type="project" value="UniProtKB-KW"/>
</dbReference>
<accession>A0AAJ1HW29</accession>
<comment type="similarity">
    <text evidence="1">Belongs to the ABC transporter superfamily.</text>
</comment>
<evidence type="ECO:0000256" key="3">
    <source>
        <dbReference type="ARBA" id="ARBA00022741"/>
    </source>
</evidence>
<dbReference type="SUPFAM" id="SSF52540">
    <property type="entry name" value="P-loop containing nucleoside triphosphate hydrolases"/>
    <property type="match status" value="1"/>
</dbReference>
<dbReference type="Proteomes" id="UP001220670">
    <property type="component" value="Unassembled WGS sequence"/>
</dbReference>
<feature type="domain" description="ABC transporter" evidence="5">
    <location>
        <begin position="4"/>
        <end position="229"/>
    </location>
</feature>
<gene>
    <name evidence="6" type="ORF">PO250_05010</name>
</gene>
<evidence type="ECO:0000256" key="2">
    <source>
        <dbReference type="ARBA" id="ARBA00022448"/>
    </source>
</evidence>
<dbReference type="PANTHER" id="PTHR42711">
    <property type="entry name" value="ABC TRANSPORTER ATP-BINDING PROTEIN"/>
    <property type="match status" value="1"/>
</dbReference>
<evidence type="ECO:0000313" key="6">
    <source>
        <dbReference type="EMBL" id="MDC2829665.1"/>
    </source>
</evidence>
<comment type="caution">
    <text evidence="6">The sequence shown here is derived from an EMBL/GenBank/DDBJ whole genome shotgun (WGS) entry which is preliminary data.</text>
</comment>
<reference evidence="6" key="1">
    <citation type="submission" date="2023-01" db="EMBL/GenBank/DDBJ databases">
        <title>Genome analysis of 13 Lactobacillus isolated from gut of wild boar.</title>
        <authorList>
            <person name="Papp P."/>
            <person name="Libisch B."/>
            <person name="Nagy T."/>
            <person name="Olasz F."/>
        </authorList>
    </citation>
    <scope>NUCLEOTIDE SEQUENCE</scope>
    <source>
        <strain evidence="6">F146</strain>
    </source>
</reference>
<dbReference type="InterPro" id="IPR027417">
    <property type="entry name" value="P-loop_NTPase"/>
</dbReference>
<dbReference type="GO" id="GO:0016887">
    <property type="term" value="F:ATP hydrolysis activity"/>
    <property type="evidence" value="ECO:0007669"/>
    <property type="project" value="InterPro"/>
</dbReference>
<dbReference type="AlphaFoldDB" id="A0AAJ1HW29"/>
<name>A0AAJ1HW29_LIMMU</name>
<dbReference type="InterPro" id="IPR050763">
    <property type="entry name" value="ABC_transporter_ATP-binding"/>
</dbReference>
<dbReference type="PANTHER" id="PTHR42711:SF5">
    <property type="entry name" value="ABC TRANSPORTER ATP-BINDING PROTEIN NATA"/>
    <property type="match status" value="1"/>
</dbReference>
<evidence type="ECO:0000256" key="1">
    <source>
        <dbReference type="ARBA" id="ARBA00005417"/>
    </source>
</evidence>
<protein>
    <submittedName>
        <fullName evidence="6">ATP-binding cassette domain-containing protein</fullName>
    </submittedName>
</protein>
<evidence type="ECO:0000259" key="5">
    <source>
        <dbReference type="PROSITE" id="PS50893"/>
    </source>
</evidence>
<evidence type="ECO:0000313" key="7">
    <source>
        <dbReference type="Proteomes" id="UP001220670"/>
    </source>
</evidence>
<dbReference type="Pfam" id="PF00005">
    <property type="entry name" value="ABC_tran"/>
    <property type="match status" value="1"/>
</dbReference>
<dbReference type="Gene3D" id="3.40.50.300">
    <property type="entry name" value="P-loop containing nucleotide triphosphate hydrolases"/>
    <property type="match status" value="1"/>
</dbReference>